<reference evidence="1 2" key="1">
    <citation type="submission" date="2020-03" db="EMBL/GenBank/DDBJ databases">
        <title>Complete genome sequence of Shewanella sp.</title>
        <authorList>
            <person name="Kim Y.-S."/>
            <person name="Kim S.-J."/>
            <person name="Jung H.-K."/>
            <person name="Kim K.-H."/>
        </authorList>
    </citation>
    <scope>NUCLEOTIDE SEQUENCE [LARGE SCALE GENOMIC DNA]</scope>
    <source>
        <strain evidence="1 2">PN3F2</strain>
        <plasmid evidence="1 2">pPN3F2_2</plasmid>
    </source>
</reference>
<name>A0A6G9QPQ7_9GAMM</name>
<dbReference type="Proteomes" id="UP000502608">
    <property type="component" value="Plasmid pPN3F2_2"/>
</dbReference>
<keyword evidence="1" id="KW-0614">Plasmid</keyword>
<accession>A0A6G9QPQ7</accession>
<dbReference type="RefSeq" id="WP_167680402.1">
    <property type="nucleotide sequence ID" value="NZ_CP050315.1"/>
</dbReference>
<geneLocation type="plasmid" evidence="1 2">
    <name>pPN3F2_2</name>
</geneLocation>
<protein>
    <submittedName>
        <fullName evidence="1">Uncharacterized protein</fullName>
    </submittedName>
</protein>
<sequence>MRKKHDYYPQIATATIDVIRKERIIYQDWIVALTQIVDTYRKNKLKEYPEFIKNAFHQYTQESIANNPSTVIDRFSSTDQIEKDALVKLFQDQAVIDSYEKWGGLDLIKKHYCDWYACEHSLHNVALTHLRTTENNFNGNVHITARNDSLDKYNISIMLEIDEEGEVDGPITIETNPNCRFHTSQSAMIPCAIAVMEHEQVPSELTQDQIKSVLLNKDDPEGHSATKVLFVKTLFNQVLQGANVDLNQFSELLSSLRARFIWDAAEVYCKTLQEGPDDAKQWTDWLRHLHRLIVLADKDKNYTGIVDEILGYTIASCTDKTQKVELLIALNDIKDDGSRFGDYLNNYSSKLCMLTQNYQPAIDEYNEKLACVALSDSIESMILDVHKMDTDNIDKELTVSYDNSL</sequence>
<proteinExistence type="predicted"/>
<organism evidence="1 2">
    <name type="scientific">Shewanella aestuarii</name>
    <dbReference type="NCBI Taxonomy" id="1028752"/>
    <lineage>
        <taxon>Bacteria</taxon>
        <taxon>Pseudomonadati</taxon>
        <taxon>Pseudomonadota</taxon>
        <taxon>Gammaproteobacteria</taxon>
        <taxon>Alteromonadales</taxon>
        <taxon>Shewanellaceae</taxon>
        <taxon>Shewanella</taxon>
    </lineage>
</organism>
<dbReference type="AlphaFoldDB" id="A0A6G9QPQ7"/>
<gene>
    <name evidence="1" type="ORF">HBH39_19050</name>
</gene>
<evidence type="ECO:0000313" key="1">
    <source>
        <dbReference type="EMBL" id="QIR16574.1"/>
    </source>
</evidence>
<dbReference type="KEGG" id="saes:HBH39_19050"/>
<dbReference type="EMBL" id="CP050315">
    <property type="protein sequence ID" value="QIR16574.1"/>
    <property type="molecule type" value="Genomic_DNA"/>
</dbReference>
<keyword evidence="2" id="KW-1185">Reference proteome</keyword>
<evidence type="ECO:0000313" key="2">
    <source>
        <dbReference type="Proteomes" id="UP000502608"/>
    </source>
</evidence>